<evidence type="ECO:0000256" key="12">
    <source>
        <dbReference type="ARBA" id="ARBA00022824"/>
    </source>
</evidence>
<keyword evidence="7" id="KW-0121">Carboxypeptidase</keyword>
<evidence type="ECO:0000256" key="14">
    <source>
        <dbReference type="ARBA" id="ARBA00023034"/>
    </source>
</evidence>
<dbReference type="GO" id="GO:0046872">
    <property type="term" value="F:metal ion binding"/>
    <property type="evidence" value="ECO:0007669"/>
    <property type="project" value="UniProtKB-KW"/>
</dbReference>
<evidence type="ECO:0000256" key="6">
    <source>
        <dbReference type="ARBA" id="ARBA00022525"/>
    </source>
</evidence>
<evidence type="ECO:0000313" key="24">
    <source>
        <dbReference type="Proteomes" id="UP000782312"/>
    </source>
</evidence>
<feature type="domain" description="Peptidase M28" evidence="22">
    <location>
        <begin position="220"/>
        <end position="405"/>
    </location>
</feature>
<reference evidence="23" key="1">
    <citation type="submission" date="2020-07" db="EMBL/GenBank/DDBJ databases">
        <title>Huge and variable diversity of episymbiotic CPR bacteria and DPANN archaea in groundwater ecosystems.</title>
        <authorList>
            <person name="He C.Y."/>
            <person name="Keren R."/>
            <person name="Whittaker M."/>
            <person name="Farag I.F."/>
            <person name="Doudna J."/>
            <person name="Cate J.H.D."/>
            <person name="Banfield J.F."/>
        </authorList>
    </citation>
    <scope>NUCLEOTIDE SEQUENCE</scope>
    <source>
        <strain evidence="23">NC_groundwater_763_Ag_S-0.2um_68_21</strain>
    </source>
</reference>
<proteinExistence type="predicted"/>
<evidence type="ECO:0000259" key="21">
    <source>
        <dbReference type="Pfam" id="PF02225"/>
    </source>
</evidence>
<dbReference type="GO" id="GO:0005764">
    <property type="term" value="C:lysosome"/>
    <property type="evidence" value="ECO:0007669"/>
    <property type="project" value="UniProtKB-SubCell"/>
</dbReference>
<dbReference type="PANTHER" id="PTHR12053:SF3">
    <property type="entry name" value="CARBOXYPEPTIDASE Q"/>
    <property type="match status" value="1"/>
</dbReference>
<dbReference type="SUPFAM" id="SSF53187">
    <property type="entry name" value="Zn-dependent exopeptidases"/>
    <property type="match status" value="1"/>
</dbReference>
<evidence type="ECO:0000256" key="20">
    <source>
        <dbReference type="ARBA" id="ARBA00033328"/>
    </source>
</evidence>
<dbReference type="EMBL" id="JACPUR010000013">
    <property type="protein sequence ID" value="MBI3126907.1"/>
    <property type="molecule type" value="Genomic_DNA"/>
</dbReference>
<dbReference type="GO" id="GO:0006508">
    <property type="term" value="P:proteolysis"/>
    <property type="evidence" value="ECO:0007669"/>
    <property type="project" value="UniProtKB-KW"/>
</dbReference>
<evidence type="ECO:0000256" key="11">
    <source>
        <dbReference type="ARBA" id="ARBA00022801"/>
    </source>
</evidence>
<keyword evidence="14" id="KW-0333">Golgi apparatus</keyword>
<keyword evidence="8" id="KW-0645">Protease</keyword>
<evidence type="ECO:0000256" key="17">
    <source>
        <dbReference type="ARBA" id="ARBA00023180"/>
    </source>
</evidence>
<feature type="domain" description="PA" evidence="21">
    <location>
        <begin position="116"/>
        <end position="197"/>
    </location>
</feature>
<comment type="caution">
    <text evidence="23">The sequence shown here is derived from an EMBL/GenBank/DDBJ whole genome shotgun (WGS) entry which is preliminary data.</text>
</comment>
<dbReference type="Pfam" id="PF02225">
    <property type="entry name" value="PA"/>
    <property type="match status" value="1"/>
</dbReference>
<evidence type="ECO:0000256" key="9">
    <source>
        <dbReference type="ARBA" id="ARBA00022723"/>
    </source>
</evidence>
<evidence type="ECO:0000256" key="8">
    <source>
        <dbReference type="ARBA" id="ARBA00022670"/>
    </source>
</evidence>
<keyword evidence="16" id="KW-0865">Zymogen</keyword>
<dbReference type="InterPro" id="IPR039866">
    <property type="entry name" value="CPQ"/>
</dbReference>
<dbReference type="InterPro" id="IPR046450">
    <property type="entry name" value="PA_dom_sf"/>
</dbReference>
<evidence type="ECO:0000256" key="19">
    <source>
        <dbReference type="ARBA" id="ARBA00025833"/>
    </source>
</evidence>
<dbReference type="Gene3D" id="3.40.630.10">
    <property type="entry name" value="Zn peptidases"/>
    <property type="match status" value="1"/>
</dbReference>
<dbReference type="GO" id="GO:0070573">
    <property type="term" value="F:metallodipeptidase activity"/>
    <property type="evidence" value="ECO:0007669"/>
    <property type="project" value="InterPro"/>
</dbReference>
<dbReference type="Proteomes" id="UP000782312">
    <property type="component" value="Unassembled WGS sequence"/>
</dbReference>
<keyword evidence="17" id="KW-0325">Glycoprotein</keyword>
<keyword evidence="10" id="KW-0732">Signal</keyword>
<evidence type="ECO:0000256" key="15">
    <source>
        <dbReference type="ARBA" id="ARBA00023049"/>
    </source>
</evidence>
<evidence type="ECO:0000256" key="4">
    <source>
        <dbReference type="ARBA" id="ARBA00004613"/>
    </source>
</evidence>
<dbReference type="SUPFAM" id="SSF52025">
    <property type="entry name" value="PA domain"/>
    <property type="match status" value="1"/>
</dbReference>
<dbReference type="Pfam" id="PF04389">
    <property type="entry name" value="Peptidase_M28"/>
    <property type="match status" value="1"/>
</dbReference>
<evidence type="ECO:0000256" key="16">
    <source>
        <dbReference type="ARBA" id="ARBA00023145"/>
    </source>
</evidence>
<evidence type="ECO:0000256" key="10">
    <source>
        <dbReference type="ARBA" id="ARBA00022729"/>
    </source>
</evidence>
<evidence type="ECO:0000256" key="2">
    <source>
        <dbReference type="ARBA" id="ARBA00004371"/>
    </source>
</evidence>
<gene>
    <name evidence="23" type="ORF">HYZ11_04815</name>
</gene>
<keyword evidence="6" id="KW-0964">Secreted</keyword>
<accession>A0A932HX74</accession>
<dbReference type="InterPro" id="IPR007484">
    <property type="entry name" value="Peptidase_M28"/>
</dbReference>
<sequence>MSTSIDQILTEIAGRIRTGPGLWRAFHEICDLGPRFCGTPSEAAAADFLERRLREASLEDVRYWEFGYTGWQCLRCELSHPAAPPGRAFRPLPLVHSAPTPPGGVELEIVDLGRGDDEGYRRAGGSVRGRAVLADAEYSFSVTSLHRRRKFLPAVERGAAAFILVNSRPGCFPVTGSTTPAGSPIPAIGVSREDGMLLRRLGGKVHLDVQVETSPARAANLVASLPGRGGGRKVILSAHYDGHNCGESALDNATGCAAALELARLLVPHRGRFANDLEVHFYTVEEWGLQGSRAYVGGLREEEIARIALNLNLDVVAGSSKLTFLCNGFSDLADWAREALRDEPARCEVSDWVANNSDHANYVARGVPAVRLLAGLNEKDSNCGFHLSPADTADKVGREDLTAATGAAARVLLKALASEAPLARARTREEAGRLMAHYGFVPPPAD</sequence>
<evidence type="ECO:0000259" key="22">
    <source>
        <dbReference type="Pfam" id="PF04389"/>
    </source>
</evidence>
<evidence type="ECO:0000256" key="13">
    <source>
        <dbReference type="ARBA" id="ARBA00022833"/>
    </source>
</evidence>
<evidence type="ECO:0000256" key="5">
    <source>
        <dbReference type="ARBA" id="ARBA00014116"/>
    </source>
</evidence>
<dbReference type="GO" id="GO:0004180">
    <property type="term" value="F:carboxypeptidase activity"/>
    <property type="evidence" value="ECO:0007669"/>
    <property type="project" value="UniProtKB-KW"/>
</dbReference>
<dbReference type="GO" id="GO:0005576">
    <property type="term" value="C:extracellular region"/>
    <property type="evidence" value="ECO:0007669"/>
    <property type="project" value="UniProtKB-SubCell"/>
</dbReference>
<name>A0A932HX74_UNCTE</name>
<dbReference type="AlphaFoldDB" id="A0A932HX74"/>
<evidence type="ECO:0000256" key="7">
    <source>
        <dbReference type="ARBA" id="ARBA00022645"/>
    </source>
</evidence>
<dbReference type="Gene3D" id="3.50.30.30">
    <property type="match status" value="1"/>
</dbReference>
<dbReference type="PANTHER" id="PTHR12053">
    <property type="entry name" value="PROTEASE FAMILY M28 PLASMA GLUTAMATE CARBOXYPEPTIDASE-RELATED"/>
    <property type="match status" value="1"/>
</dbReference>
<keyword evidence="15" id="KW-0482">Metalloprotease</keyword>
<evidence type="ECO:0000313" key="23">
    <source>
        <dbReference type="EMBL" id="MBI3126907.1"/>
    </source>
</evidence>
<keyword evidence="18" id="KW-0458">Lysosome</keyword>
<protein>
    <recommendedName>
        <fullName evidence="5">Carboxypeptidase Q</fullName>
    </recommendedName>
    <alternativeName>
        <fullName evidence="20">Plasma glutamate carboxypeptidase</fullName>
    </alternativeName>
</protein>
<dbReference type="InterPro" id="IPR003137">
    <property type="entry name" value="PA_domain"/>
</dbReference>
<comment type="subcellular location">
    <subcellularLocation>
        <location evidence="1">Endoplasmic reticulum</location>
    </subcellularLocation>
    <subcellularLocation>
        <location evidence="3">Golgi apparatus</location>
    </subcellularLocation>
    <subcellularLocation>
        <location evidence="2">Lysosome</location>
    </subcellularLocation>
    <subcellularLocation>
        <location evidence="4">Secreted</location>
    </subcellularLocation>
</comment>
<keyword evidence="9" id="KW-0479">Metal-binding</keyword>
<evidence type="ECO:0000256" key="3">
    <source>
        <dbReference type="ARBA" id="ARBA00004555"/>
    </source>
</evidence>
<comment type="subunit">
    <text evidence="19">Homodimer. The monomeric form is inactive while the homodimer is active.</text>
</comment>
<keyword evidence="11" id="KW-0378">Hydrolase</keyword>
<evidence type="ECO:0000256" key="1">
    <source>
        <dbReference type="ARBA" id="ARBA00004240"/>
    </source>
</evidence>
<evidence type="ECO:0000256" key="18">
    <source>
        <dbReference type="ARBA" id="ARBA00023228"/>
    </source>
</evidence>
<keyword evidence="13" id="KW-0862">Zinc</keyword>
<organism evidence="23 24">
    <name type="scientific">Tectimicrobiota bacterium</name>
    <dbReference type="NCBI Taxonomy" id="2528274"/>
    <lineage>
        <taxon>Bacteria</taxon>
        <taxon>Pseudomonadati</taxon>
        <taxon>Nitrospinota/Tectimicrobiota group</taxon>
        <taxon>Candidatus Tectimicrobiota</taxon>
    </lineage>
</organism>
<keyword evidence="12" id="KW-0256">Endoplasmic reticulum</keyword>